<keyword evidence="4" id="KW-1185">Reference proteome</keyword>
<proteinExistence type="inferred from homology"/>
<evidence type="ECO:0000313" key="3">
    <source>
        <dbReference type="EMBL" id="CAG8639740.1"/>
    </source>
</evidence>
<dbReference type="InterPro" id="IPR051112">
    <property type="entry name" value="CWC26_splicing_factor"/>
</dbReference>
<dbReference type="GO" id="GO:0005684">
    <property type="term" value="C:U2-type spliceosomal complex"/>
    <property type="evidence" value="ECO:0007669"/>
    <property type="project" value="TreeGrafter"/>
</dbReference>
<feature type="compositionally biased region" description="Acidic residues" evidence="2">
    <location>
        <begin position="54"/>
        <end position="63"/>
    </location>
</feature>
<comment type="caution">
    <text evidence="3">The sequence shown here is derived from an EMBL/GenBank/DDBJ whole genome shotgun (WGS) entry which is preliminary data.</text>
</comment>
<feature type="region of interest" description="Disordered" evidence="2">
    <location>
        <begin position="243"/>
        <end position="266"/>
    </location>
</feature>
<dbReference type="Pfam" id="PF09736">
    <property type="entry name" value="Bud13"/>
    <property type="match status" value="1"/>
</dbReference>
<comment type="similarity">
    <text evidence="1">Belongs to the CWC26 family.</text>
</comment>
<evidence type="ECO:0000313" key="4">
    <source>
        <dbReference type="Proteomes" id="UP000789739"/>
    </source>
</evidence>
<organism evidence="3 4">
    <name type="scientific">Paraglomus brasilianum</name>
    <dbReference type="NCBI Taxonomy" id="144538"/>
    <lineage>
        <taxon>Eukaryota</taxon>
        <taxon>Fungi</taxon>
        <taxon>Fungi incertae sedis</taxon>
        <taxon>Mucoromycota</taxon>
        <taxon>Glomeromycotina</taxon>
        <taxon>Glomeromycetes</taxon>
        <taxon>Paraglomerales</taxon>
        <taxon>Paraglomeraceae</taxon>
        <taxon>Paraglomus</taxon>
    </lineage>
</organism>
<accession>A0A9N9DL33</accession>
<dbReference type="EMBL" id="CAJVPI010002268">
    <property type="protein sequence ID" value="CAG8639740.1"/>
    <property type="molecule type" value="Genomic_DNA"/>
</dbReference>
<dbReference type="GO" id="GO:0003723">
    <property type="term" value="F:RNA binding"/>
    <property type="evidence" value="ECO:0007669"/>
    <property type="project" value="TreeGrafter"/>
</dbReference>
<dbReference type="Proteomes" id="UP000789739">
    <property type="component" value="Unassembled WGS sequence"/>
</dbReference>
<reference evidence="3" key="1">
    <citation type="submission" date="2021-06" db="EMBL/GenBank/DDBJ databases">
        <authorList>
            <person name="Kallberg Y."/>
            <person name="Tangrot J."/>
            <person name="Rosling A."/>
        </authorList>
    </citation>
    <scope>NUCLEOTIDE SEQUENCE</scope>
    <source>
        <strain evidence="3">BR232B</strain>
    </source>
</reference>
<sequence length="303" mass="35116">MSGLEEYLEKNTTEGQSTGNYAIIDDDDLTNSWKSVKPEDKWDDSFPGWKSVNPEDEEDEEGDAEIKKASKWIPIQGEDKEDNKNTSNWKPIKSEVEEETPADKKPASDVSESKPSMSSGLPAGLLSADQLQEMLDKRKRKRDEHNKGYETGANAEIVHRDKYGRKIDMKAKREAERKKIEEEEKRAKWGNEDKKQKERSMKDKPLAIYKDDAELNEELKARERWNDPAAIFLPKVKKTKKIKDRNIPKYQGTPAPPNRFGIQPGYRWDGVDRSNGFEREYFARQNARKAIEVEAYRWSVEDM</sequence>
<dbReference type="GO" id="GO:0070274">
    <property type="term" value="C:RES complex"/>
    <property type="evidence" value="ECO:0007669"/>
    <property type="project" value="TreeGrafter"/>
</dbReference>
<evidence type="ECO:0000256" key="2">
    <source>
        <dbReference type="SAM" id="MobiDB-lite"/>
    </source>
</evidence>
<dbReference type="PANTHER" id="PTHR31809">
    <property type="entry name" value="BUD13 HOMOLOG"/>
    <property type="match status" value="1"/>
</dbReference>
<protein>
    <submittedName>
        <fullName evidence="3">1922_t:CDS:1</fullName>
    </submittedName>
</protein>
<dbReference type="InterPro" id="IPR018609">
    <property type="entry name" value="Bud13"/>
</dbReference>
<evidence type="ECO:0000256" key="1">
    <source>
        <dbReference type="ARBA" id="ARBA00011069"/>
    </source>
</evidence>
<gene>
    <name evidence="3" type="ORF">PBRASI_LOCUS9704</name>
</gene>
<dbReference type="AlphaFoldDB" id="A0A9N9DL33"/>
<name>A0A9N9DL33_9GLOM</name>
<feature type="region of interest" description="Disordered" evidence="2">
    <location>
        <begin position="1"/>
        <end position="155"/>
    </location>
</feature>
<dbReference type="GO" id="GO:0000398">
    <property type="term" value="P:mRNA splicing, via spliceosome"/>
    <property type="evidence" value="ECO:0007669"/>
    <property type="project" value="TreeGrafter"/>
</dbReference>
<dbReference type="PANTHER" id="PTHR31809:SF0">
    <property type="entry name" value="BUD13 HOMOLOG"/>
    <property type="match status" value="1"/>
</dbReference>
<dbReference type="OrthoDB" id="6022at2759"/>
<feature type="region of interest" description="Disordered" evidence="2">
    <location>
        <begin position="169"/>
        <end position="205"/>
    </location>
</feature>